<evidence type="ECO:0000313" key="4">
    <source>
        <dbReference type="Proteomes" id="UP001143330"/>
    </source>
</evidence>
<keyword evidence="4" id="KW-1185">Reference proteome</keyword>
<keyword evidence="1" id="KW-0560">Oxidoreductase</keyword>
<dbReference type="EMBL" id="BSFM01000004">
    <property type="protein sequence ID" value="GLK82860.1"/>
    <property type="molecule type" value="Genomic_DNA"/>
</dbReference>
<dbReference type="GO" id="GO:0016491">
    <property type="term" value="F:oxidoreductase activity"/>
    <property type="evidence" value="ECO:0007669"/>
    <property type="project" value="UniProtKB-KW"/>
</dbReference>
<dbReference type="InterPro" id="IPR036188">
    <property type="entry name" value="FAD/NAD-bd_sf"/>
</dbReference>
<evidence type="ECO:0000259" key="2">
    <source>
        <dbReference type="Pfam" id="PF01266"/>
    </source>
</evidence>
<dbReference type="GO" id="GO:0005737">
    <property type="term" value="C:cytoplasm"/>
    <property type="evidence" value="ECO:0007669"/>
    <property type="project" value="TreeGrafter"/>
</dbReference>
<organism evidence="3 4">
    <name type="scientific">Ancylobacter defluvii</name>
    <dbReference type="NCBI Taxonomy" id="1282440"/>
    <lineage>
        <taxon>Bacteria</taxon>
        <taxon>Pseudomonadati</taxon>
        <taxon>Pseudomonadota</taxon>
        <taxon>Alphaproteobacteria</taxon>
        <taxon>Hyphomicrobiales</taxon>
        <taxon>Xanthobacteraceae</taxon>
        <taxon>Ancylobacter</taxon>
    </lineage>
</organism>
<feature type="domain" description="FAD dependent oxidoreductase" evidence="2">
    <location>
        <begin position="36"/>
        <end position="387"/>
    </location>
</feature>
<dbReference type="PANTHER" id="PTHR13847">
    <property type="entry name" value="SARCOSINE DEHYDROGENASE-RELATED"/>
    <property type="match status" value="1"/>
</dbReference>
<name>A0A9W6JS67_9HYPH</name>
<dbReference type="Proteomes" id="UP001143330">
    <property type="component" value="Unassembled WGS sequence"/>
</dbReference>
<evidence type="ECO:0000256" key="1">
    <source>
        <dbReference type="ARBA" id="ARBA00023002"/>
    </source>
</evidence>
<protein>
    <submittedName>
        <fullName evidence="3">FAD-dependent oxidoreductase</fullName>
    </submittedName>
</protein>
<dbReference type="AlphaFoldDB" id="A0A9W6JS67"/>
<accession>A0A9W6JS67</accession>
<dbReference type="Gene3D" id="3.30.9.10">
    <property type="entry name" value="D-Amino Acid Oxidase, subunit A, domain 2"/>
    <property type="match status" value="1"/>
</dbReference>
<reference evidence="3" key="2">
    <citation type="submission" date="2023-01" db="EMBL/GenBank/DDBJ databases">
        <authorList>
            <person name="Sun Q."/>
            <person name="Evtushenko L."/>
        </authorList>
    </citation>
    <scope>NUCLEOTIDE SEQUENCE</scope>
    <source>
        <strain evidence="3">VKM B-2789</strain>
    </source>
</reference>
<dbReference type="SUPFAM" id="SSF51905">
    <property type="entry name" value="FAD/NAD(P)-binding domain"/>
    <property type="match status" value="1"/>
</dbReference>
<comment type="caution">
    <text evidence="3">The sequence shown here is derived from an EMBL/GenBank/DDBJ whole genome shotgun (WGS) entry which is preliminary data.</text>
</comment>
<dbReference type="InterPro" id="IPR006076">
    <property type="entry name" value="FAD-dep_OxRdtase"/>
</dbReference>
<dbReference type="Pfam" id="PF01266">
    <property type="entry name" value="DAO"/>
    <property type="match status" value="1"/>
</dbReference>
<dbReference type="PANTHER" id="PTHR13847:SF281">
    <property type="entry name" value="FAD DEPENDENT OXIDOREDUCTASE DOMAIN-CONTAINING PROTEIN"/>
    <property type="match status" value="1"/>
</dbReference>
<proteinExistence type="predicted"/>
<gene>
    <name evidence="3" type="ORF">GCM10017653_09290</name>
</gene>
<dbReference type="Gene3D" id="3.50.50.60">
    <property type="entry name" value="FAD/NAD(P)-binding domain"/>
    <property type="match status" value="1"/>
</dbReference>
<sequence length="446" mass="45634">MPGHRDFSASTLPRAYAGCGEPPIETDPLIGAARAHVAVIGGGITGASAALHLAQAGKVVHLLEAERIGSGGSGRAFGQVVPYLRTEPAGARAALGAECGERLVRAAAAAPERVRALVERHGIACDIEAGGLVFAAHAPSGAKALRARQVAWAERGIGLPLLDAAGAAAAIGGGRYLAALVEPRGLTLNPLAYTRGLARAARDAGARVHERSPVTALTRASTGWSVETAQGTVLCDTVIVAAGLGLAGLFKPMKRRLLPFRVHEAATAPLPAEALSGVLERHRALTDTRRLPSGVRRTGEGRLVVTLSGPSGASGAGDADAGLTRLRALFPQLHVPGFSEQWSGWVDLSSDQYPRLVEPAPGLLVGYGLSGRGLGLGTALGQSLAQRALGALAEDAPFPATAGRPRDWLLGSTWMAAAAAVAIRSIERRQADGPHAALSSSNGPRP</sequence>
<dbReference type="RefSeq" id="WP_213366424.1">
    <property type="nucleotide sequence ID" value="NZ_BSFM01000004.1"/>
</dbReference>
<reference evidence="3" key="1">
    <citation type="journal article" date="2014" name="Int. J. Syst. Evol. Microbiol.">
        <title>Complete genome sequence of Corynebacterium casei LMG S-19264T (=DSM 44701T), isolated from a smear-ripened cheese.</title>
        <authorList>
            <consortium name="US DOE Joint Genome Institute (JGI-PGF)"/>
            <person name="Walter F."/>
            <person name="Albersmeier A."/>
            <person name="Kalinowski J."/>
            <person name="Ruckert C."/>
        </authorList>
    </citation>
    <scope>NUCLEOTIDE SEQUENCE</scope>
    <source>
        <strain evidence="3">VKM B-2789</strain>
    </source>
</reference>
<evidence type="ECO:0000313" key="3">
    <source>
        <dbReference type="EMBL" id="GLK82860.1"/>
    </source>
</evidence>